<proteinExistence type="predicted"/>
<evidence type="ECO:0000313" key="3">
    <source>
        <dbReference type="Proteomes" id="UP000824469"/>
    </source>
</evidence>
<dbReference type="Proteomes" id="UP000824469">
    <property type="component" value="Unassembled WGS sequence"/>
</dbReference>
<comment type="caution">
    <text evidence="2">The sequence shown here is derived from an EMBL/GenBank/DDBJ whole genome shotgun (WGS) entry which is preliminary data.</text>
</comment>
<dbReference type="EMBL" id="JAHRHJ020000009">
    <property type="protein sequence ID" value="KAH9302125.1"/>
    <property type="molecule type" value="Genomic_DNA"/>
</dbReference>
<name>A0AA38FH64_TAXCH</name>
<sequence length="141" mass="15757">MKEEAGKIMVGLYENHSAEEGDDGVLISMSALKEEGCDCEAKRWKGESSLYSKVQSSAKQSINWRMRLEELEREEGLRMATQGENNDEMGECLLSHSISRSKPPSEVVPGEGYKDSTQKLKAIKLCKKASTKRKNDARKGE</sequence>
<keyword evidence="3" id="KW-1185">Reference proteome</keyword>
<protein>
    <submittedName>
        <fullName evidence="2">Uncharacterized protein</fullName>
    </submittedName>
</protein>
<evidence type="ECO:0000256" key="1">
    <source>
        <dbReference type="SAM" id="MobiDB-lite"/>
    </source>
</evidence>
<organism evidence="2 3">
    <name type="scientific">Taxus chinensis</name>
    <name type="common">Chinese yew</name>
    <name type="synonym">Taxus wallichiana var. chinensis</name>
    <dbReference type="NCBI Taxonomy" id="29808"/>
    <lineage>
        <taxon>Eukaryota</taxon>
        <taxon>Viridiplantae</taxon>
        <taxon>Streptophyta</taxon>
        <taxon>Embryophyta</taxon>
        <taxon>Tracheophyta</taxon>
        <taxon>Spermatophyta</taxon>
        <taxon>Pinopsida</taxon>
        <taxon>Pinidae</taxon>
        <taxon>Conifers II</taxon>
        <taxon>Cupressales</taxon>
        <taxon>Taxaceae</taxon>
        <taxon>Taxus</taxon>
    </lineage>
</organism>
<feature type="non-terminal residue" evidence="2">
    <location>
        <position position="1"/>
    </location>
</feature>
<feature type="region of interest" description="Disordered" evidence="1">
    <location>
        <begin position="96"/>
        <end position="115"/>
    </location>
</feature>
<dbReference type="AlphaFoldDB" id="A0AA38FH64"/>
<evidence type="ECO:0000313" key="2">
    <source>
        <dbReference type="EMBL" id="KAH9302125.1"/>
    </source>
</evidence>
<accession>A0AA38FH64</accession>
<gene>
    <name evidence="2" type="ORF">KI387_013708</name>
</gene>
<reference evidence="2 3" key="1">
    <citation type="journal article" date="2021" name="Nat. Plants">
        <title>The Taxus genome provides insights into paclitaxel biosynthesis.</title>
        <authorList>
            <person name="Xiong X."/>
            <person name="Gou J."/>
            <person name="Liao Q."/>
            <person name="Li Y."/>
            <person name="Zhou Q."/>
            <person name="Bi G."/>
            <person name="Li C."/>
            <person name="Du R."/>
            <person name="Wang X."/>
            <person name="Sun T."/>
            <person name="Guo L."/>
            <person name="Liang H."/>
            <person name="Lu P."/>
            <person name="Wu Y."/>
            <person name="Zhang Z."/>
            <person name="Ro D.K."/>
            <person name="Shang Y."/>
            <person name="Huang S."/>
            <person name="Yan J."/>
        </authorList>
    </citation>
    <scope>NUCLEOTIDE SEQUENCE [LARGE SCALE GENOMIC DNA]</scope>
    <source>
        <strain evidence="2">Ta-2019</strain>
    </source>
</reference>